<dbReference type="InterPro" id="IPR016032">
    <property type="entry name" value="Sig_transdc_resp-reg_C-effctor"/>
</dbReference>
<sequence length="959" mass="98793">MSACREEGGRGAGGEPRVASGGIRSSPRARSGLGRPEPGGSALPVCLSSFVGREDACEDVVRAVNASRLVTLTGPGGAGKTRLGLEVAADLREGGSPLTFVDLAPLSGPGSVLPAVAAEVGVGADPGRSLFEALVAHLGEVDLLVVLDNCEQVRADCAHAAAALLGACGGLRILATSRQRLGVAGEVVWPVPPLSLPEPGPAALPEAFVDSEAVRLFCERAAALQPGFLPTHDNLEAIVEICRCLDGSPLAIELAAARVVALPPAEIAARLDDRFALLGGGPSTAPSRHRTLRAALDWSYQLLSLPQRVLLRKLSVFRGGFGLDGAERVCGGGDVEPGQVLESLTGLVDKSLVVSEPNGGSARFRLLETVRAYAAERLDEAGTTAALAERHAAWCLALAEQAGGPGSGCGADWVQRLEVEHDNLRAALEWALASGRAELALRLVKGQTRLWERRGRFAEARTGLERVLAATEAAPAALRASVLHDAGYAALMAGAPDAAQRHLQASLALSTQASDPAAAVRTRALLARASVSAGAAGREHLEQAVAEARGVGDDSVLAEVLAHCCQARMLRGEPSTARGHCAGSLQAARRAGDRSLQAASLVGLGSAELVQGDYPAADDHLQQSVALAAASGDTYRQVLAKTWLAELAHLRGDHDTARKRFEECLSRARAMGAPHPLARSLLGLGRVLLEGGDAEGALPLFDQAATVAHSAGVGHLASRALTGRGQAASALGDDARARADLDGAVSLARRSADKTGEALALAGLAHLTQGEGDVTGATTRYGQALALQVEVGDPAAIASCLDSLGTLAGLHDDLSVAACLMGAGDALRRRHGCARSDPQQQVHTATIEAVRQALGESPFAAEWHRGEAMSIGAAVVCAEALTGRRVPRPSTGWEALTEGERRVAEQAAQGHTNAQIARKLGIAQATVKAHLRSVFAKLGVQTRASLAAQAPRPSNPGPK</sequence>
<dbReference type="EMBL" id="CADCSZ010000219">
    <property type="protein sequence ID" value="CAA9276726.1"/>
    <property type="molecule type" value="Genomic_DNA"/>
</dbReference>
<dbReference type="InterPro" id="IPR036388">
    <property type="entry name" value="WH-like_DNA-bd_sf"/>
</dbReference>
<dbReference type="PROSITE" id="PS50043">
    <property type="entry name" value="HTH_LUXR_2"/>
    <property type="match status" value="1"/>
</dbReference>
<dbReference type="SMART" id="SM00028">
    <property type="entry name" value="TPR"/>
    <property type="match status" value="6"/>
</dbReference>
<evidence type="ECO:0000259" key="2">
    <source>
        <dbReference type="PROSITE" id="PS50043"/>
    </source>
</evidence>
<dbReference type="Pfam" id="PF00196">
    <property type="entry name" value="GerE"/>
    <property type="match status" value="1"/>
</dbReference>
<dbReference type="GO" id="GO:0003677">
    <property type="term" value="F:DNA binding"/>
    <property type="evidence" value="ECO:0007669"/>
    <property type="project" value="InterPro"/>
</dbReference>
<dbReference type="PRINTS" id="PR00038">
    <property type="entry name" value="HTHLUXR"/>
</dbReference>
<dbReference type="InterPro" id="IPR019734">
    <property type="entry name" value="TPR_rpt"/>
</dbReference>
<feature type="region of interest" description="Disordered" evidence="1">
    <location>
        <begin position="1"/>
        <end position="38"/>
    </location>
</feature>
<gene>
    <name evidence="3" type="ORF">AVDCRST_MAG76-3724</name>
</gene>
<proteinExistence type="predicted"/>
<dbReference type="InterPro" id="IPR027417">
    <property type="entry name" value="P-loop_NTPase"/>
</dbReference>
<evidence type="ECO:0000313" key="3">
    <source>
        <dbReference type="EMBL" id="CAA9276726.1"/>
    </source>
</evidence>
<organism evidence="3">
    <name type="scientific">uncultured Acidimicrobiales bacterium</name>
    <dbReference type="NCBI Taxonomy" id="310071"/>
    <lineage>
        <taxon>Bacteria</taxon>
        <taxon>Bacillati</taxon>
        <taxon>Actinomycetota</taxon>
        <taxon>Acidimicrobiia</taxon>
        <taxon>Acidimicrobiales</taxon>
        <taxon>environmental samples</taxon>
    </lineage>
</organism>
<dbReference type="PANTHER" id="PTHR47691">
    <property type="entry name" value="REGULATOR-RELATED"/>
    <property type="match status" value="1"/>
</dbReference>
<dbReference type="PANTHER" id="PTHR47691:SF3">
    <property type="entry name" value="HTH-TYPE TRANSCRIPTIONAL REGULATOR RV0890C-RELATED"/>
    <property type="match status" value="1"/>
</dbReference>
<dbReference type="Gene3D" id="1.25.40.10">
    <property type="entry name" value="Tetratricopeptide repeat domain"/>
    <property type="match status" value="2"/>
</dbReference>
<feature type="domain" description="HTH luxR-type" evidence="2">
    <location>
        <begin position="889"/>
        <end position="954"/>
    </location>
</feature>
<dbReference type="InterPro" id="IPR058852">
    <property type="entry name" value="HTH_77"/>
</dbReference>
<dbReference type="CDD" id="cd06170">
    <property type="entry name" value="LuxR_C_like"/>
    <property type="match status" value="1"/>
</dbReference>
<dbReference type="Pfam" id="PF13424">
    <property type="entry name" value="TPR_12"/>
    <property type="match status" value="1"/>
</dbReference>
<protein>
    <recommendedName>
        <fullName evidence="2">HTH luxR-type domain-containing protein</fullName>
    </recommendedName>
</protein>
<dbReference type="Gene3D" id="3.40.50.300">
    <property type="entry name" value="P-loop containing nucleotide triphosphate hydrolases"/>
    <property type="match status" value="1"/>
</dbReference>
<dbReference type="Gene3D" id="1.10.10.10">
    <property type="entry name" value="Winged helix-like DNA-binding domain superfamily/Winged helix DNA-binding domain"/>
    <property type="match status" value="1"/>
</dbReference>
<dbReference type="GO" id="GO:0006355">
    <property type="term" value="P:regulation of DNA-templated transcription"/>
    <property type="evidence" value="ECO:0007669"/>
    <property type="project" value="InterPro"/>
</dbReference>
<dbReference type="SMART" id="SM00421">
    <property type="entry name" value="HTH_LUXR"/>
    <property type="match status" value="1"/>
</dbReference>
<dbReference type="InterPro" id="IPR000792">
    <property type="entry name" value="Tscrpt_reg_LuxR_C"/>
</dbReference>
<name>A0A6J4JEJ6_9ACTN</name>
<dbReference type="AlphaFoldDB" id="A0A6J4JEJ6"/>
<dbReference type="Pfam" id="PF25872">
    <property type="entry name" value="HTH_77"/>
    <property type="match status" value="1"/>
</dbReference>
<reference evidence="3" key="1">
    <citation type="submission" date="2020-02" db="EMBL/GenBank/DDBJ databases">
        <authorList>
            <person name="Meier V. D."/>
        </authorList>
    </citation>
    <scope>NUCLEOTIDE SEQUENCE</scope>
    <source>
        <strain evidence="3">AVDCRST_MAG76</strain>
    </source>
</reference>
<accession>A0A6J4JEJ6</accession>
<dbReference type="PROSITE" id="PS00622">
    <property type="entry name" value="HTH_LUXR_1"/>
    <property type="match status" value="1"/>
</dbReference>
<dbReference type="SUPFAM" id="SSF46894">
    <property type="entry name" value="C-terminal effector domain of the bipartite response regulators"/>
    <property type="match status" value="1"/>
</dbReference>
<dbReference type="InterPro" id="IPR011990">
    <property type="entry name" value="TPR-like_helical_dom_sf"/>
</dbReference>
<dbReference type="SUPFAM" id="SSF52540">
    <property type="entry name" value="P-loop containing nucleoside triphosphate hydrolases"/>
    <property type="match status" value="1"/>
</dbReference>
<evidence type="ECO:0000256" key="1">
    <source>
        <dbReference type="SAM" id="MobiDB-lite"/>
    </source>
</evidence>
<dbReference type="SUPFAM" id="SSF48452">
    <property type="entry name" value="TPR-like"/>
    <property type="match status" value="2"/>
</dbReference>